<dbReference type="Proteomes" id="UP001595952">
    <property type="component" value="Unassembled WGS sequence"/>
</dbReference>
<dbReference type="RefSeq" id="WP_380062629.1">
    <property type="nucleotide sequence ID" value="NZ_JBHSEI010000010.1"/>
</dbReference>
<keyword evidence="3" id="KW-1185">Reference proteome</keyword>
<dbReference type="InterPro" id="IPR023375">
    <property type="entry name" value="ADC_dom_sf"/>
</dbReference>
<dbReference type="PANTHER" id="PTHR40518:SF1">
    <property type="entry name" value="ACETOACETATE DECARBOXYLASE"/>
    <property type="match status" value="1"/>
</dbReference>
<evidence type="ECO:0000313" key="2">
    <source>
        <dbReference type="EMBL" id="MFC4639645.1"/>
    </source>
</evidence>
<gene>
    <name evidence="2" type="ORF">ACFO0D_15010</name>
</gene>
<feature type="region of interest" description="Disordered" evidence="1">
    <location>
        <begin position="191"/>
        <end position="212"/>
    </location>
</feature>
<dbReference type="SUPFAM" id="SSF160104">
    <property type="entry name" value="Acetoacetate decarboxylase-like"/>
    <property type="match status" value="1"/>
</dbReference>
<dbReference type="EMBL" id="JBHSEI010000010">
    <property type="protein sequence ID" value="MFC4639645.1"/>
    <property type="molecule type" value="Genomic_DNA"/>
</dbReference>
<evidence type="ECO:0000256" key="1">
    <source>
        <dbReference type="SAM" id="MobiDB-lite"/>
    </source>
</evidence>
<dbReference type="Gene3D" id="2.40.400.10">
    <property type="entry name" value="Acetoacetate decarboxylase-like"/>
    <property type="match status" value="1"/>
</dbReference>
<proteinExistence type="predicted"/>
<accession>A0ABV9IBC0</accession>
<comment type="caution">
    <text evidence="2">The sequence shown here is derived from an EMBL/GenBank/DDBJ whole genome shotgun (WGS) entry which is preliminary data.</text>
</comment>
<dbReference type="PANTHER" id="PTHR40518">
    <property type="entry name" value="ACETOACETATE DECARBOXYLASE"/>
    <property type="match status" value="1"/>
</dbReference>
<evidence type="ECO:0008006" key="4">
    <source>
        <dbReference type="Google" id="ProtNLM"/>
    </source>
</evidence>
<evidence type="ECO:0000313" key="3">
    <source>
        <dbReference type="Proteomes" id="UP001595952"/>
    </source>
</evidence>
<protein>
    <recommendedName>
        <fullName evidence="4">Acetoacetate decarboxylase</fullName>
    </recommendedName>
</protein>
<reference evidence="3" key="1">
    <citation type="journal article" date="2019" name="Int. J. Syst. Evol. Microbiol.">
        <title>The Global Catalogue of Microorganisms (GCM) 10K type strain sequencing project: providing services to taxonomists for standard genome sequencing and annotation.</title>
        <authorList>
            <consortium name="The Broad Institute Genomics Platform"/>
            <consortium name="The Broad Institute Genome Sequencing Center for Infectious Disease"/>
            <person name="Wu L."/>
            <person name="Ma J."/>
        </authorList>
    </citation>
    <scope>NUCLEOTIDE SEQUENCE [LARGE SCALE GENOMIC DNA]</scope>
    <source>
        <strain evidence="3">CCUG 55995</strain>
    </source>
</reference>
<name>A0ABV9IBC0_9DEIO</name>
<sequence length="212" mass="23328">MTPPPWRLSGHGLLALYAPARSRPPGAVMLVRYANSPVGPYDELLWLEWTGGLRRAHPVVRHIVVSSEQSVQWGRRNWALPKRLARFEWPAPTQVRVSTPAGTPLAALHFQPSPWSLHTRLNLLPRRLRTLAQPALDGSGRIDTLVQGEGGVGPARLHHADLTGLVPEVQGRHPWLTLAVPEFRLLFPPGVTAARGPDRPSGQAIKKPPLGR</sequence>
<organism evidence="2 3">
    <name type="scientific">Deinococcus hohokamensis</name>
    <dbReference type="NCBI Taxonomy" id="309883"/>
    <lineage>
        <taxon>Bacteria</taxon>
        <taxon>Thermotogati</taxon>
        <taxon>Deinococcota</taxon>
        <taxon>Deinococci</taxon>
        <taxon>Deinococcales</taxon>
        <taxon>Deinococcaceae</taxon>
        <taxon>Deinococcus</taxon>
    </lineage>
</organism>